<feature type="compositionally biased region" description="Pro residues" evidence="3">
    <location>
        <begin position="1277"/>
        <end position="1288"/>
    </location>
</feature>
<feature type="domain" description="CID" evidence="5">
    <location>
        <begin position="806"/>
        <end position="938"/>
    </location>
</feature>
<feature type="region of interest" description="Disordered" evidence="3">
    <location>
        <begin position="580"/>
        <end position="653"/>
    </location>
</feature>
<dbReference type="SUPFAM" id="SSF48464">
    <property type="entry name" value="ENTH/VHS domain"/>
    <property type="match status" value="1"/>
</dbReference>
<dbReference type="CDD" id="cd16981">
    <property type="entry name" value="CID_RPRD_like"/>
    <property type="match status" value="1"/>
</dbReference>
<evidence type="ECO:0000256" key="3">
    <source>
        <dbReference type="SAM" id="MobiDB-lite"/>
    </source>
</evidence>
<dbReference type="InterPro" id="IPR003034">
    <property type="entry name" value="SAP_dom"/>
</dbReference>
<evidence type="ECO:0000313" key="6">
    <source>
        <dbReference type="EMBL" id="KAB5556540.1"/>
    </source>
</evidence>
<feature type="compositionally biased region" description="Basic and acidic residues" evidence="3">
    <location>
        <begin position="293"/>
        <end position="313"/>
    </location>
</feature>
<feature type="compositionally biased region" description="Polar residues" evidence="3">
    <location>
        <begin position="180"/>
        <end position="196"/>
    </location>
</feature>
<dbReference type="InterPro" id="IPR008942">
    <property type="entry name" value="ENTH_VHS"/>
</dbReference>
<feature type="domain" description="SAP" evidence="4">
    <location>
        <begin position="14"/>
        <end position="48"/>
    </location>
</feature>
<keyword evidence="7" id="KW-1185">Reference proteome</keyword>
<evidence type="ECO:0000256" key="1">
    <source>
        <dbReference type="ARBA" id="ARBA00022664"/>
    </source>
</evidence>
<dbReference type="InterPro" id="IPR006569">
    <property type="entry name" value="CID_dom"/>
</dbReference>
<keyword evidence="2" id="KW-0175">Coiled coil</keyword>
<dbReference type="Pfam" id="PF02037">
    <property type="entry name" value="SAP"/>
    <property type="match status" value="1"/>
</dbReference>
<feature type="compositionally biased region" description="Basic and acidic residues" evidence="3">
    <location>
        <begin position="199"/>
        <end position="215"/>
    </location>
</feature>
<dbReference type="SUPFAM" id="SSF68906">
    <property type="entry name" value="SAP domain"/>
    <property type="match status" value="1"/>
</dbReference>
<accession>A0A5N5MMZ9</accession>
<dbReference type="SMART" id="SM00582">
    <property type="entry name" value="RPR"/>
    <property type="match status" value="1"/>
</dbReference>
<dbReference type="PANTHER" id="PTHR47031">
    <property type="entry name" value="SAP DNA-BINDING DOMAIN-CONTAINING PROTEIN"/>
    <property type="match status" value="1"/>
</dbReference>
<name>A0A5N5MMZ9_9ROSI</name>
<dbReference type="PANTHER" id="PTHR47031:SF3">
    <property type="entry name" value="SAP DOMAIN-CONTAINING PROTEIN"/>
    <property type="match status" value="1"/>
</dbReference>
<sequence>MSSPYPVRGNKLDLVQWKVTELKEELRRRRLKTSGLKDELVRRLEEAIRIEREDEELRKELANVAEVVEDVDNGVDLENLHVAGVKNAEAASVATEIVEVVVDAAGNRDEKLDDVMVQVDIDESVKAMSPRELQEEVKMGGVNSSRVEEEELTVHATTVETSISVIESVVSEVALSAQDVQNSGTQEANENSSIQLENEDSKPQLENESSKPPEENVKLEFSAPDNQVSEVNPNLGVQVKSDSISTDSVSINEKIELKDIIIADDVKLVLDDVKLEMVEPSSINVVPVGGESHPMDIEEPQEKSPSVEKKDDSNGTNADLSKKNDSFDVGYSEKLNLDRSSGDDSMEEDVLASKQIDSKYNTDEVGDKSKIKNEVPSVKEENLVNVTGKDLSTDQKEIHVENKICPVAPMEKRKLDDQEAVGSTEPLKRQRKWNSESIKVPEQRSSNLTPTSTPKDGFQPTPLRRNFSRSDSSVSEDAPKERVVPPSQKPPTNSLRIDRFLRPFTLKAVQELLGKTGSVTSFWMDHIKTHCYVTYSTVEEAVETRNTVYNLQWPPNGGRLLVAEFVDPQEVKIRVDAPPQSPAALVSPSAVAPAPAPPMLQPQPSPRQQVSRQQLPLPASLPPPPPLSNPPHARERVDLPPPPPLPEKHDPPIVTLDDLFRKTKTTPRIYYLPLSEEQVAAKLAGRGKNTKQSAGVASRKELFRPSRGMWFVAGFGFSEDCMVLKLKFFLALETFELRTLYMSGSLSMWTYLVFLLNKNFNFPNRKQLVLNSLRRCFLSGPLSRLIQINLSCVRERDAEYGMGDMNSAFSEQILADKLAKLNGTQQCIESLSRWCIHHRSKAELVVETWDKQFHNSDMLKKVPLLYLANDILQNSKRKGNEFVAEFWKVLPAALKNVVEKGDDRDKNVVSRLVNIWEERTVFGSHARSLRELMLGQDAPPPLEFSKKRSRSVKNTKRDSRSIRTKLSVGGAAEKIVSAFNLMVSEKPNEEAEMSNCKSAVHSVRIMEKDVNIACSNNALVLTFKICGSLKLNSFCLDKDPKRKTLAKELEDNENLLKQSIEKLKSVEASRAALVSQLKEALQEQESELEGVRTQIQVAQAQVEEASKMRRRLNGEVLEASNTTIVPADSNPKAGQTPQRTAAAIAAEVAEKLAASSSSQMIMHAVLSTFAAEEAKNAQLTKAPTPSNSFASMLTHSVNDSLSKPEKTLPVSDPNVFMLAQPLTAPATHPYQSALLTQPTPTTQSQFHILPNSSSQHYMQPGGGITTPYAYGNFSVLPPGPPLPPPPPYKVSQTVPLAQQPSQMPQQQEAPINQKQPMSSTQQPLGAHFRPQPPGMEYYGHPSYS</sequence>
<dbReference type="PROSITE" id="PS50800">
    <property type="entry name" value="SAP"/>
    <property type="match status" value="1"/>
</dbReference>
<feature type="compositionally biased region" description="Low complexity" evidence="3">
    <location>
        <begin position="1298"/>
        <end position="1307"/>
    </location>
</feature>
<organism evidence="6 7">
    <name type="scientific">Salix brachista</name>
    <dbReference type="NCBI Taxonomy" id="2182728"/>
    <lineage>
        <taxon>Eukaryota</taxon>
        <taxon>Viridiplantae</taxon>
        <taxon>Streptophyta</taxon>
        <taxon>Embryophyta</taxon>
        <taxon>Tracheophyta</taxon>
        <taxon>Spermatophyta</taxon>
        <taxon>Magnoliopsida</taxon>
        <taxon>eudicotyledons</taxon>
        <taxon>Gunneridae</taxon>
        <taxon>Pentapetalae</taxon>
        <taxon>rosids</taxon>
        <taxon>fabids</taxon>
        <taxon>Malpighiales</taxon>
        <taxon>Salicaceae</taxon>
        <taxon>Saliceae</taxon>
        <taxon>Salix</taxon>
    </lineage>
</organism>
<dbReference type="SMART" id="SM00513">
    <property type="entry name" value="SAP"/>
    <property type="match status" value="1"/>
</dbReference>
<feature type="region of interest" description="Disordered" evidence="3">
    <location>
        <begin position="411"/>
        <end position="495"/>
    </location>
</feature>
<feature type="compositionally biased region" description="Polar residues" evidence="3">
    <location>
        <begin position="443"/>
        <end position="454"/>
    </location>
</feature>
<feature type="region of interest" description="Disordered" evidence="3">
    <location>
        <begin position="284"/>
        <end position="358"/>
    </location>
</feature>
<evidence type="ECO:0008006" key="8">
    <source>
        <dbReference type="Google" id="ProtNLM"/>
    </source>
</evidence>
<feature type="region of interest" description="Disordered" evidence="3">
    <location>
        <begin position="1276"/>
        <end position="1344"/>
    </location>
</feature>
<dbReference type="InterPro" id="IPR032552">
    <property type="entry name" value="RSB_motif"/>
</dbReference>
<feature type="compositionally biased region" description="Low complexity" evidence="3">
    <location>
        <begin position="606"/>
        <end position="618"/>
    </location>
</feature>
<keyword evidence="1" id="KW-0507">mRNA processing</keyword>
<evidence type="ECO:0000259" key="4">
    <source>
        <dbReference type="PROSITE" id="PS50800"/>
    </source>
</evidence>
<gene>
    <name evidence="6" type="ORF">DKX38_007449</name>
</gene>
<comment type="caution">
    <text evidence="6">The sequence shown here is derived from an EMBL/GenBank/DDBJ whole genome shotgun (WGS) entry which is preliminary data.</text>
</comment>
<feature type="coiled-coil region" evidence="2">
    <location>
        <begin position="1042"/>
        <end position="1115"/>
    </location>
</feature>
<evidence type="ECO:0000259" key="5">
    <source>
        <dbReference type="PROSITE" id="PS51391"/>
    </source>
</evidence>
<dbReference type="CDD" id="cd12432">
    <property type="entry name" value="RRM_ACINU"/>
    <property type="match status" value="1"/>
</dbReference>
<protein>
    <recommendedName>
        <fullName evidence="8">SAP domain-containing protein</fullName>
    </recommendedName>
</protein>
<feature type="region of interest" description="Disordered" evidence="3">
    <location>
        <begin position="180"/>
        <end position="215"/>
    </location>
</feature>
<feature type="compositionally biased region" description="Pro residues" evidence="3">
    <location>
        <begin position="594"/>
        <end position="605"/>
    </location>
</feature>
<feature type="region of interest" description="Disordered" evidence="3">
    <location>
        <begin position="940"/>
        <end position="961"/>
    </location>
</feature>
<dbReference type="Proteomes" id="UP000326939">
    <property type="component" value="Chromosome 5"/>
</dbReference>
<evidence type="ECO:0000256" key="2">
    <source>
        <dbReference type="SAM" id="Coils"/>
    </source>
</evidence>
<feature type="compositionally biased region" description="Low complexity" evidence="3">
    <location>
        <begin position="582"/>
        <end position="593"/>
    </location>
</feature>
<feature type="compositionally biased region" description="Polar residues" evidence="3">
    <location>
        <begin position="1308"/>
        <end position="1323"/>
    </location>
</feature>
<feature type="compositionally biased region" description="Pro residues" evidence="3">
    <location>
        <begin position="619"/>
        <end position="629"/>
    </location>
</feature>
<evidence type="ECO:0000313" key="7">
    <source>
        <dbReference type="Proteomes" id="UP000326939"/>
    </source>
</evidence>
<dbReference type="PROSITE" id="PS51391">
    <property type="entry name" value="CID"/>
    <property type="match status" value="1"/>
</dbReference>
<dbReference type="InterPro" id="IPR036361">
    <property type="entry name" value="SAP_dom_sf"/>
</dbReference>
<dbReference type="InterPro" id="IPR034257">
    <property type="entry name" value="Acinus_RRM"/>
</dbReference>
<dbReference type="GO" id="GO:0006397">
    <property type="term" value="P:mRNA processing"/>
    <property type="evidence" value="ECO:0007669"/>
    <property type="project" value="UniProtKB-KW"/>
</dbReference>
<proteinExistence type="predicted"/>
<dbReference type="GO" id="GO:0003676">
    <property type="term" value="F:nucleic acid binding"/>
    <property type="evidence" value="ECO:0007669"/>
    <property type="project" value="InterPro"/>
</dbReference>
<dbReference type="Pfam" id="PF04818">
    <property type="entry name" value="CID"/>
    <property type="match status" value="1"/>
</dbReference>
<dbReference type="Pfam" id="PF16294">
    <property type="entry name" value="RSB_motif"/>
    <property type="match status" value="1"/>
</dbReference>
<dbReference type="SUPFAM" id="SSF54928">
    <property type="entry name" value="RNA-binding domain, RBD"/>
    <property type="match status" value="1"/>
</dbReference>
<dbReference type="InterPro" id="IPR035979">
    <property type="entry name" value="RBD_domain_sf"/>
</dbReference>
<dbReference type="GO" id="GO:0005634">
    <property type="term" value="C:nucleus"/>
    <property type="evidence" value="ECO:0007669"/>
    <property type="project" value="UniProtKB-ARBA"/>
</dbReference>
<dbReference type="FunFam" id="1.25.40.90:FF:000018">
    <property type="entry name" value="ENTH/VHS family protein isoform 1"/>
    <property type="match status" value="1"/>
</dbReference>
<dbReference type="Gene3D" id="1.10.720.30">
    <property type="entry name" value="SAP domain"/>
    <property type="match status" value="1"/>
</dbReference>
<dbReference type="EMBL" id="VDCV01000005">
    <property type="protein sequence ID" value="KAB5556540.1"/>
    <property type="molecule type" value="Genomic_DNA"/>
</dbReference>
<dbReference type="Gene3D" id="1.25.40.90">
    <property type="match status" value="1"/>
</dbReference>
<reference evidence="7" key="1">
    <citation type="journal article" date="2019" name="Gigascience">
        <title>De novo genome assembly of the endangered Acer yangbiense, a plant species with extremely small populations endemic to Yunnan Province, China.</title>
        <authorList>
            <person name="Yang J."/>
            <person name="Wariss H.M."/>
            <person name="Tao L."/>
            <person name="Zhang R."/>
            <person name="Yun Q."/>
            <person name="Hollingsworth P."/>
            <person name="Dao Z."/>
            <person name="Luo G."/>
            <person name="Guo H."/>
            <person name="Ma Y."/>
            <person name="Sun W."/>
        </authorList>
    </citation>
    <scope>NUCLEOTIDE SEQUENCE [LARGE SCALE GENOMIC DNA]</scope>
    <source>
        <strain evidence="7">cv. br00</strain>
    </source>
</reference>